<feature type="compositionally biased region" description="Basic and acidic residues" evidence="1">
    <location>
        <begin position="81"/>
        <end position="91"/>
    </location>
</feature>
<dbReference type="RefSeq" id="XP_009549298.1">
    <property type="nucleotide sequence ID" value="XM_009551003.1"/>
</dbReference>
<dbReference type="Proteomes" id="UP000030671">
    <property type="component" value="Unassembled WGS sequence"/>
</dbReference>
<feature type="compositionally biased region" description="Gly residues" evidence="1">
    <location>
        <begin position="465"/>
        <end position="485"/>
    </location>
</feature>
<evidence type="ECO:0000256" key="1">
    <source>
        <dbReference type="SAM" id="MobiDB-lite"/>
    </source>
</evidence>
<gene>
    <name evidence="2" type="ORF">HETIRDRAFT_460028</name>
</gene>
<proteinExistence type="predicted"/>
<evidence type="ECO:0000313" key="2">
    <source>
        <dbReference type="EMBL" id="ETW79022.1"/>
    </source>
</evidence>
<reference evidence="2 3" key="1">
    <citation type="journal article" date="2012" name="New Phytol.">
        <title>Insight into trade-off between wood decay and parasitism from the genome of a fungal forest pathogen.</title>
        <authorList>
            <person name="Olson A."/>
            <person name="Aerts A."/>
            <person name="Asiegbu F."/>
            <person name="Belbahri L."/>
            <person name="Bouzid O."/>
            <person name="Broberg A."/>
            <person name="Canback B."/>
            <person name="Coutinho P.M."/>
            <person name="Cullen D."/>
            <person name="Dalman K."/>
            <person name="Deflorio G."/>
            <person name="van Diepen L.T."/>
            <person name="Dunand C."/>
            <person name="Duplessis S."/>
            <person name="Durling M."/>
            <person name="Gonthier P."/>
            <person name="Grimwood J."/>
            <person name="Fossdal C.G."/>
            <person name="Hansson D."/>
            <person name="Henrissat B."/>
            <person name="Hietala A."/>
            <person name="Himmelstrand K."/>
            <person name="Hoffmeister D."/>
            <person name="Hogberg N."/>
            <person name="James T.Y."/>
            <person name="Karlsson M."/>
            <person name="Kohler A."/>
            <person name="Kues U."/>
            <person name="Lee Y.H."/>
            <person name="Lin Y.C."/>
            <person name="Lind M."/>
            <person name="Lindquist E."/>
            <person name="Lombard V."/>
            <person name="Lucas S."/>
            <person name="Lunden K."/>
            <person name="Morin E."/>
            <person name="Murat C."/>
            <person name="Park J."/>
            <person name="Raffaello T."/>
            <person name="Rouze P."/>
            <person name="Salamov A."/>
            <person name="Schmutz J."/>
            <person name="Solheim H."/>
            <person name="Stahlberg J."/>
            <person name="Velez H."/>
            <person name="de Vries R.P."/>
            <person name="Wiebenga A."/>
            <person name="Woodward S."/>
            <person name="Yakovlev I."/>
            <person name="Garbelotto M."/>
            <person name="Martin F."/>
            <person name="Grigoriev I.V."/>
            <person name="Stenlid J."/>
        </authorList>
    </citation>
    <scope>NUCLEOTIDE SEQUENCE [LARGE SCALE GENOMIC DNA]</scope>
    <source>
        <strain evidence="2 3">TC 32-1</strain>
    </source>
</reference>
<feature type="compositionally biased region" description="Acidic residues" evidence="1">
    <location>
        <begin position="453"/>
        <end position="464"/>
    </location>
</feature>
<dbReference type="KEGG" id="hir:HETIRDRAFT_460028"/>
<sequence>MRIGREWAVEGNPVAAAGLVRESRLRSGWFEILSLDEERLRGRELGTWRGNVALAYVAAGDVYDGMRLENPVRGARAATQAERRSARDHVRGVGAAASQRRPVATLRESTASAAMPSYDGADTGPSSRFLSASTSSAPRRSPSRQSLSLSRNRSATSLRAAASLAQSIGQIDDDGPSARHSLAHELAVALLPEPSAGSKILAEEFGIEYDEGAEGIDPGAPTSTSASASASASASMSTSTSASPSAPDPAPGAPQPDAPPSFELAAAHSPASFAAHSPAADTDPAFASPARAPRHRRRPSHDAMAILSQDLESTEKFLSHLRRLDADPAPPAAHTPTSAGSQQPALERLASDVIRKIEETARDREGQVRELLECEREFRKIAGEVGGGDALAALDALEDLEDLMDRPPTASASASAPVPAESTRALDTLAEEAINASGDWEVDPDQHMREDAADADDDDGDGDSDGSGGSGGSSDGDGDAYGSGSGTASPSASPLLKDAFSPLPPPPPLSGPPTPAKTIPQLAHLRTATASLVASLAVISEHAQVNGAATTEAGRKIRALKNKLGGWRTEWDSAERSRVRIERWEAGLADAGEPGSVPGTPVKAVRRVDGRKLVEEHLRAFERALTEANVKTQAIMAPA</sequence>
<dbReference type="GeneID" id="20677038"/>
<accession>W4JZP5</accession>
<name>W4JZP5_HETIT</name>
<keyword evidence="3" id="KW-1185">Reference proteome</keyword>
<dbReference type="InParanoid" id="W4JZP5"/>
<feature type="compositionally biased region" description="Low complexity" evidence="1">
    <location>
        <begin position="126"/>
        <end position="154"/>
    </location>
</feature>
<feature type="region of interest" description="Disordered" evidence="1">
    <location>
        <begin position="76"/>
        <end position="154"/>
    </location>
</feature>
<dbReference type="HOGENOM" id="CLU_028821_0_0_1"/>
<dbReference type="EMBL" id="KI925461">
    <property type="protein sequence ID" value="ETW79022.1"/>
    <property type="molecule type" value="Genomic_DNA"/>
</dbReference>
<protein>
    <submittedName>
        <fullName evidence="2">Uncharacterized protein</fullName>
    </submittedName>
</protein>
<feature type="compositionally biased region" description="Low complexity" evidence="1">
    <location>
        <begin position="265"/>
        <end position="291"/>
    </location>
</feature>
<feature type="region of interest" description="Disordered" evidence="1">
    <location>
        <begin position="211"/>
        <end position="300"/>
    </location>
</feature>
<dbReference type="eggNOG" id="ENOG502SEMH">
    <property type="taxonomic scope" value="Eukaryota"/>
</dbReference>
<evidence type="ECO:0000313" key="3">
    <source>
        <dbReference type="Proteomes" id="UP000030671"/>
    </source>
</evidence>
<organism evidence="2 3">
    <name type="scientific">Heterobasidion irregulare (strain TC 32-1)</name>
    <dbReference type="NCBI Taxonomy" id="747525"/>
    <lineage>
        <taxon>Eukaryota</taxon>
        <taxon>Fungi</taxon>
        <taxon>Dikarya</taxon>
        <taxon>Basidiomycota</taxon>
        <taxon>Agaricomycotina</taxon>
        <taxon>Agaricomycetes</taxon>
        <taxon>Russulales</taxon>
        <taxon>Bondarzewiaceae</taxon>
        <taxon>Heterobasidion</taxon>
        <taxon>Heterobasidion annosum species complex</taxon>
    </lineage>
</organism>
<dbReference type="OrthoDB" id="3364905at2759"/>
<feature type="compositionally biased region" description="Pro residues" evidence="1">
    <location>
        <begin position="502"/>
        <end position="515"/>
    </location>
</feature>
<feature type="compositionally biased region" description="Pro residues" evidence="1">
    <location>
        <begin position="246"/>
        <end position="259"/>
    </location>
</feature>
<dbReference type="AlphaFoldDB" id="W4JZP5"/>
<feature type="compositionally biased region" description="Low complexity" evidence="1">
    <location>
        <begin position="218"/>
        <end position="245"/>
    </location>
</feature>
<feature type="region of interest" description="Disordered" evidence="1">
    <location>
        <begin position="451"/>
        <end position="518"/>
    </location>
</feature>